<feature type="domain" description="Molybdopterin cofactor biosynthesis MoaD-related C-terminal" evidence="1">
    <location>
        <begin position="5"/>
        <end position="90"/>
    </location>
</feature>
<evidence type="ECO:0000313" key="3">
    <source>
        <dbReference type="Proteomes" id="UP001357223"/>
    </source>
</evidence>
<evidence type="ECO:0000313" key="2">
    <source>
        <dbReference type="EMBL" id="WVX80109.1"/>
    </source>
</evidence>
<dbReference type="EMBL" id="CP137640">
    <property type="protein sequence ID" value="WVX80109.1"/>
    <property type="molecule type" value="Genomic_DNA"/>
</dbReference>
<gene>
    <name evidence="2" type="ORF">R4Z09_22920</name>
</gene>
<dbReference type="InterPro" id="IPR015272">
    <property type="entry name" value="MoadD_C"/>
</dbReference>
<keyword evidence="3" id="KW-1185">Reference proteome</keyword>
<reference evidence="2 3" key="1">
    <citation type="submission" date="2023-10" db="EMBL/GenBank/DDBJ databases">
        <title>Niallia locisalis sp.nov. isolated from a salt pond sample.</title>
        <authorList>
            <person name="Li X.-J."/>
            <person name="Dong L."/>
        </authorList>
    </citation>
    <scope>NUCLEOTIDE SEQUENCE [LARGE SCALE GENOMIC DNA]</scope>
    <source>
        <strain evidence="2 3">DSM 29761</strain>
    </source>
</reference>
<name>A0ABZ2C8U7_9BACI</name>
<accession>A0ABZ2C8U7</accession>
<protein>
    <recommendedName>
        <fullName evidence="1">Molybdopterin cofactor biosynthesis MoaD-related C-terminal domain-containing protein</fullName>
    </recommendedName>
</protein>
<dbReference type="Proteomes" id="UP001357223">
    <property type="component" value="Chromosome"/>
</dbReference>
<dbReference type="Pfam" id="PF09189">
    <property type="entry name" value="MoaD_arch"/>
    <property type="match status" value="1"/>
</dbReference>
<dbReference type="RefSeq" id="WP_338449039.1">
    <property type="nucleotide sequence ID" value="NZ_CP137640.1"/>
</dbReference>
<dbReference type="Gene3D" id="3.30.1370.80">
    <property type="entry name" value="Molybdopterin cofactor biosynthesis MoaD-related, C-terminal domain"/>
    <property type="match status" value="1"/>
</dbReference>
<evidence type="ECO:0000259" key="1">
    <source>
        <dbReference type="Pfam" id="PF09189"/>
    </source>
</evidence>
<sequence length="90" mass="10492">MKTKDLEFRGIPLHHLGMYFEELGGRKDSDSFPISYYGENWSAEILCEEEIAFTAAFKVNAVHIRFMAENLEILEWVINNYRKKTFRAGG</sequence>
<proteinExistence type="predicted"/>
<organism evidence="2 3">
    <name type="scientific">Niallia oryzisoli</name>
    <dbReference type="NCBI Taxonomy" id="1737571"/>
    <lineage>
        <taxon>Bacteria</taxon>
        <taxon>Bacillati</taxon>
        <taxon>Bacillota</taxon>
        <taxon>Bacilli</taxon>
        <taxon>Bacillales</taxon>
        <taxon>Bacillaceae</taxon>
        <taxon>Niallia</taxon>
    </lineage>
</organism>
<dbReference type="InterPro" id="IPR036473">
    <property type="entry name" value="Mopterin_CF_MoaD-rel_C_sf"/>
</dbReference>